<dbReference type="PANTHER" id="PTHR28066:SF1">
    <property type="entry name" value="SMALL RIBOSOMAL SUBUNIT PROTEIN MS37"/>
    <property type="match status" value="1"/>
</dbReference>
<proteinExistence type="predicted"/>
<accession>A0A060SXY1</accession>
<evidence type="ECO:0000256" key="1">
    <source>
        <dbReference type="SAM" id="MobiDB-lite"/>
    </source>
</evidence>
<feature type="region of interest" description="Disordered" evidence="1">
    <location>
        <begin position="65"/>
        <end position="91"/>
    </location>
</feature>
<evidence type="ECO:0000313" key="2">
    <source>
        <dbReference type="EMBL" id="CDP33725.1"/>
    </source>
</evidence>
<dbReference type="EMBL" id="HG937691">
    <property type="protein sequence ID" value="CDP33725.1"/>
    <property type="molecule type" value="Genomic_DNA"/>
</dbReference>
<sequence>MSNKSVRLPQLNKLRVKRSSPKNDGGPCMAIMSRMLNCWASSPQGGSAECAKLEIELKGCMANRRPASRQKSTTNYHAARLLKKVNPPSHD</sequence>
<dbReference type="GO" id="GO:0005763">
    <property type="term" value="C:mitochondrial small ribosomal subunit"/>
    <property type="evidence" value="ECO:0007669"/>
    <property type="project" value="TreeGrafter"/>
</dbReference>
<feature type="region of interest" description="Disordered" evidence="1">
    <location>
        <begin position="1"/>
        <end position="26"/>
    </location>
</feature>
<dbReference type="PANTHER" id="PTHR28066">
    <property type="entry name" value="37S RIBOSOMAL PROTEIN MRP10, MITOCHONDRIAL"/>
    <property type="match status" value="1"/>
</dbReference>
<protein>
    <submittedName>
        <fullName evidence="2">ARAD1A16104p</fullName>
    </submittedName>
</protein>
<organism evidence="2">
    <name type="scientific">Blastobotrys adeninivorans</name>
    <name type="common">Yeast</name>
    <name type="synonym">Arxula adeninivorans</name>
    <dbReference type="NCBI Taxonomy" id="409370"/>
    <lineage>
        <taxon>Eukaryota</taxon>
        <taxon>Fungi</taxon>
        <taxon>Dikarya</taxon>
        <taxon>Ascomycota</taxon>
        <taxon>Saccharomycotina</taxon>
        <taxon>Dipodascomycetes</taxon>
        <taxon>Dipodascales</taxon>
        <taxon>Trichomonascaceae</taxon>
        <taxon>Blastobotrys</taxon>
    </lineage>
</organism>
<dbReference type="GO" id="GO:0032543">
    <property type="term" value="P:mitochondrial translation"/>
    <property type="evidence" value="ECO:0007669"/>
    <property type="project" value="InterPro"/>
</dbReference>
<dbReference type="GO" id="GO:0003735">
    <property type="term" value="F:structural constituent of ribosome"/>
    <property type="evidence" value="ECO:0007669"/>
    <property type="project" value="InterPro"/>
</dbReference>
<name>A0A060SXY1_BLAAD</name>
<reference evidence="2" key="2">
    <citation type="submission" date="2014-06" db="EMBL/GenBank/DDBJ databases">
        <title>The complete genome of Blastobotrys (Arxula) adeninivorans LS3 - a yeast of biotechnological interest.</title>
        <authorList>
            <person name="Kunze G."/>
            <person name="Gaillardin C."/>
            <person name="Czernicka M."/>
            <person name="Durrens P."/>
            <person name="Martin T."/>
            <person name="Boer E."/>
            <person name="Gabaldon T."/>
            <person name="Cruz J."/>
            <person name="Talla E."/>
            <person name="Marck C."/>
            <person name="Goffeau A."/>
            <person name="Barbe V."/>
            <person name="Baret P."/>
            <person name="Baronian K."/>
            <person name="Beier S."/>
            <person name="Bleykasten C."/>
            <person name="Bode R."/>
            <person name="Casaregola S."/>
            <person name="Despons L."/>
            <person name="Fairhead C."/>
            <person name="Giersberg M."/>
            <person name="Gierski P."/>
            <person name="Hahnel U."/>
            <person name="Hartmann A."/>
            <person name="Jankowska D."/>
            <person name="Jubin C."/>
            <person name="Jung P."/>
            <person name="Lafontaine I."/>
            <person name="Leh-Louis V."/>
            <person name="Lemaire M."/>
            <person name="Marcet-Houben M."/>
            <person name="Mascher M."/>
            <person name="Morel G."/>
            <person name="Richard G.-F."/>
            <person name="Riechen J."/>
            <person name="Sacerdot C."/>
            <person name="Sarkar A."/>
            <person name="Savel G."/>
            <person name="Schacherer J."/>
            <person name="Sherman D."/>
            <person name="Straub M.-L."/>
            <person name="Stein N."/>
            <person name="Thierry A."/>
            <person name="Trautwein-Schult A."/>
            <person name="Westhof E."/>
            <person name="Worch S."/>
            <person name="Dujon B."/>
            <person name="Souciet J.-L."/>
            <person name="Wincker P."/>
            <person name="Scholz U."/>
            <person name="Neuveglise N."/>
        </authorList>
    </citation>
    <scope>NUCLEOTIDE SEQUENCE</scope>
    <source>
        <strain evidence="2">LS3</strain>
    </source>
</reference>
<dbReference type="InterPro" id="IPR017264">
    <property type="entry name" value="Ribosomal_mS37_fun"/>
</dbReference>
<dbReference type="PhylomeDB" id="A0A060SXY1"/>
<reference evidence="2" key="1">
    <citation type="submission" date="2014-02" db="EMBL/GenBank/DDBJ databases">
        <authorList>
            <person name="Genoscope - CEA"/>
        </authorList>
    </citation>
    <scope>NUCLEOTIDE SEQUENCE</scope>
    <source>
        <strain evidence="2">LS3</strain>
    </source>
</reference>
<dbReference type="AlphaFoldDB" id="A0A060SXY1"/>
<gene>
    <name evidence="2" type="ORF">GNLVRS02_ARAD1A16104g</name>
</gene>